<organism evidence="3 4">
    <name type="scientific">Leptotrichia hofstadii</name>
    <dbReference type="NCBI Taxonomy" id="157688"/>
    <lineage>
        <taxon>Bacteria</taxon>
        <taxon>Fusobacteriati</taxon>
        <taxon>Fusobacteriota</taxon>
        <taxon>Fusobacteriia</taxon>
        <taxon>Fusobacteriales</taxon>
        <taxon>Leptotrichiaceae</taxon>
        <taxon>Leptotrichia</taxon>
    </lineage>
</organism>
<evidence type="ECO:0000313" key="3">
    <source>
        <dbReference type="EMBL" id="BBM37393.1"/>
    </source>
</evidence>
<proteinExistence type="predicted"/>
<reference evidence="3 4" key="1">
    <citation type="submission" date="2019-07" db="EMBL/GenBank/DDBJ databases">
        <title>Complete Genome Sequence of Leptotrichia hofstadii Strain JCM16775.</title>
        <authorList>
            <person name="Watanabe S."/>
            <person name="Cui L."/>
        </authorList>
    </citation>
    <scope>NUCLEOTIDE SEQUENCE [LARGE SCALE GENOMIC DNA]</scope>
    <source>
        <strain evidence="3 4">JCM16775</strain>
    </source>
</reference>
<feature type="domain" description="Xylose isomerase-like TIM barrel" evidence="2">
    <location>
        <begin position="20"/>
        <end position="260"/>
    </location>
</feature>
<evidence type="ECO:0000259" key="2">
    <source>
        <dbReference type="Pfam" id="PF01261"/>
    </source>
</evidence>
<dbReference type="InterPro" id="IPR050417">
    <property type="entry name" value="Sugar_Epim/Isomerase"/>
</dbReference>
<dbReference type="OrthoDB" id="9801426at2"/>
<dbReference type="AlphaFoldDB" id="A0A510JHK2"/>
<dbReference type="GO" id="GO:0034015">
    <property type="term" value="F:L-ribulose-5-phosphate 3-epimerase activity"/>
    <property type="evidence" value="ECO:0007669"/>
    <property type="project" value="TreeGrafter"/>
</dbReference>
<dbReference type="InterPro" id="IPR036237">
    <property type="entry name" value="Xyl_isomerase-like_sf"/>
</dbReference>
<dbReference type="InterPro" id="IPR013022">
    <property type="entry name" value="Xyl_isomerase-like_TIM-brl"/>
</dbReference>
<dbReference type="Pfam" id="PF01261">
    <property type="entry name" value="AP_endonuc_2"/>
    <property type="match status" value="1"/>
</dbReference>
<dbReference type="SUPFAM" id="SSF51658">
    <property type="entry name" value="Xylose isomerase-like"/>
    <property type="match status" value="1"/>
</dbReference>
<dbReference type="PANTHER" id="PTHR43489">
    <property type="entry name" value="ISOMERASE"/>
    <property type="match status" value="1"/>
</dbReference>
<dbReference type="Proteomes" id="UP000321892">
    <property type="component" value="Chromosome"/>
</dbReference>
<dbReference type="KEGG" id="lhf:JCM16775_0068"/>
<dbReference type="Gene3D" id="3.20.20.150">
    <property type="entry name" value="Divalent-metal-dependent TIM barrel enzymes"/>
    <property type="match status" value="1"/>
</dbReference>
<accession>A0A510JHK2</accession>
<dbReference type="PANTHER" id="PTHR43489:SF1">
    <property type="entry name" value="L-RIBULOSE-5-PHOSPHATE 3-EPIMERASE SGBU-RELATED"/>
    <property type="match status" value="1"/>
</dbReference>
<dbReference type="EMBL" id="AP019823">
    <property type="protein sequence ID" value="BBM37393.1"/>
    <property type="molecule type" value="Genomic_DNA"/>
</dbReference>
<evidence type="ECO:0000256" key="1">
    <source>
        <dbReference type="ARBA" id="ARBA00023235"/>
    </source>
</evidence>
<gene>
    <name evidence="3" type="ORF">JCM16775_0068</name>
</gene>
<dbReference type="GO" id="GO:0019852">
    <property type="term" value="P:L-ascorbic acid metabolic process"/>
    <property type="evidence" value="ECO:0007669"/>
    <property type="project" value="TreeGrafter"/>
</dbReference>
<sequence length="263" mass="30631">MKLSISNIAWDTSNDVKIYDLIKKYGFEGLEIAPTKIMGKNPYGKLKEIKEWKEKIKKRYNLRISSIQSIWFGRTENLFDSKEEENILIDYTKKAIDFANVIECKNLVFGSPKNRNVNNGKNSENQIEIFETLGEYAYKKNTVIGMEANPKIYNTNYINDTKSALKLVKKINSKGFLLNLDLGTVILNNENLLEILQGNINYINHVHISEPWLKIIEKREMHKILRNILLEENYEGFVSIEMAKIDEIKKIEEVVKYVKKIFG</sequence>
<evidence type="ECO:0000313" key="4">
    <source>
        <dbReference type="Proteomes" id="UP000321892"/>
    </source>
</evidence>
<dbReference type="RefSeq" id="WP_026745467.1">
    <property type="nucleotide sequence ID" value="NZ_AP019823.1"/>
</dbReference>
<keyword evidence="1" id="KW-0413">Isomerase</keyword>
<name>A0A510JHK2_9FUSO</name>
<keyword evidence="4" id="KW-1185">Reference proteome</keyword>
<protein>
    <recommendedName>
        <fullName evidence="2">Xylose isomerase-like TIM barrel domain-containing protein</fullName>
    </recommendedName>
</protein>